<organism evidence="2 3">
    <name type="scientific">Thalictrum thalictroides</name>
    <name type="common">Rue-anemone</name>
    <name type="synonym">Anemone thalictroides</name>
    <dbReference type="NCBI Taxonomy" id="46969"/>
    <lineage>
        <taxon>Eukaryota</taxon>
        <taxon>Viridiplantae</taxon>
        <taxon>Streptophyta</taxon>
        <taxon>Embryophyta</taxon>
        <taxon>Tracheophyta</taxon>
        <taxon>Spermatophyta</taxon>
        <taxon>Magnoliopsida</taxon>
        <taxon>Ranunculales</taxon>
        <taxon>Ranunculaceae</taxon>
        <taxon>Thalictroideae</taxon>
        <taxon>Thalictrum</taxon>
    </lineage>
</organism>
<dbReference type="PANTHER" id="PTHR44259">
    <property type="entry name" value="OS07G0183000 PROTEIN-RELATED"/>
    <property type="match status" value="1"/>
</dbReference>
<gene>
    <name evidence="2" type="ORF">FRX31_006365</name>
</gene>
<dbReference type="InterPro" id="IPR005174">
    <property type="entry name" value="KIB1-4_b-propeller"/>
</dbReference>
<evidence type="ECO:0000313" key="2">
    <source>
        <dbReference type="EMBL" id="KAF5204047.1"/>
    </source>
</evidence>
<sequence length="106" mass="12352">MLHLDDDYSEEEKELPLYKTDKFDVYKLDFTERKWEELDSLGEYCMFLGSNTSVSLLPSNYSGGLRKNCIYFTDDFRFGYRGNGIPGGSDMEVFDLEDKTIRSITK</sequence>
<dbReference type="AlphaFoldDB" id="A0A7J6X4Q6"/>
<comment type="caution">
    <text evidence="2">The sequence shown here is derived from an EMBL/GenBank/DDBJ whole genome shotgun (WGS) entry which is preliminary data.</text>
</comment>
<reference evidence="2 3" key="1">
    <citation type="submission" date="2020-06" db="EMBL/GenBank/DDBJ databases">
        <title>Transcriptomic and genomic resources for Thalictrum thalictroides and T. hernandezii: Facilitating candidate gene discovery in an emerging model plant lineage.</title>
        <authorList>
            <person name="Arias T."/>
            <person name="Riano-Pachon D.M."/>
            <person name="Di Stilio V.S."/>
        </authorList>
    </citation>
    <scope>NUCLEOTIDE SEQUENCE [LARGE SCALE GENOMIC DNA]</scope>
    <source>
        <strain evidence="3">cv. WT478/WT964</strain>
        <tissue evidence="2">Leaves</tissue>
    </source>
</reference>
<keyword evidence="3" id="KW-1185">Reference proteome</keyword>
<dbReference type="Pfam" id="PF03478">
    <property type="entry name" value="Beta-prop_KIB1-4"/>
    <property type="match status" value="1"/>
</dbReference>
<feature type="non-terminal residue" evidence="2">
    <location>
        <position position="106"/>
    </location>
</feature>
<dbReference type="OrthoDB" id="642536at2759"/>
<accession>A0A7J6X4Q6</accession>
<proteinExistence type="predicted"/>
<name>A0A7J6X4Q6_THATH</name>
<dbReference type="Proteomes" id="UP000554482">
    <property type="component" value="Unassembled WGS sequence"/>
</dbReference>
<evidence type="ECO:0000313" key="3">
    <source>
        <dbReference type="Proteomes" id="UP000554482"/>
    </source>
</evidence>
<feature type="domain" description="KIB1-4 beta-propeller" evidence="1">
    <location>
        <begin position="17"/>
        <end position="95"/>
    </location>
</feature>
<evidence type="ECO:0000259" key="1">
    <source>
        <dbReference type="Pfam" id="PF03478"/>
    </source>
</evidence>
<dbReference type="InterPro" id="IPR050942">
    <property type="entry name" value="F-box_BR-signaling"/>
</dbReference>
<protein>
    <recommendedName>
        <fullName evidence="1">KIB1-4 beta-propeller domain-containing protein</fullName>
    </recommendedName>
</protein>
<dbReference type="EMBL" id="JABWDY010005919">
    <property type="protein sequence ID" value="KAF5204047.1"/>
    <property type="molecule type" value="Genomic_DNA"/>
</dbReference>